<dbReference type="AlphaFoldDB" id="A0A835CL89"/>
<comment type="caution">
    <text evidence="2">The sequence shown here is derived from an EMBL/GenBank/DDBJ whole genome shotgun (WGS) entry which is preliminary data.</text>
</comment>
<gene>
    <name evidence="2" type="ORF">G2W53_002501</name>
</gene>
<keyword evidence="3" id="KW-1185">Reference proteome</keyword>
<evidence type="ECO:0000313" key="2">
    <source>
        <dbReference type="EMBL" id="KAF7845596.1"/>
    </source>
</evidence>
<dbReference type="EMBL" id="JAAIUW010000001">
    <property type="protein sequence ID" value="KAF7845596.1"/>
    <property type="molecule type" value="Genomic_DNA"/>
</dbReference>
<evidence type="ECO:0000313" key="3">
    <source>
        <dbReference type="Proteomes" id="UP000634136"/>
    </source>
</evidence>
<organism evidence="2 3">
    <name type="scientific">Senna tora</name>
    <dbReference type="NCBI Taxonomy" id="362788"/>
    <lineage>
        <taxon>Eukaryota</taxon>
        <taxon>Viridiplantae</taxon>
        <taxon>Streptophyta</taxon>
        <taxon>Embryophyta</taxon>
        <taxon>Tracheophyta</taxon>
        <taxon>Spermatophyta</taxon>
        <taxon>Magnoliopsida</taxon>
        <taxon>eudicotyledons</taxon>
        <taxon>Gunneridae</taxon>
        <taxon>Pentapetalae</taxon>
        <taxon>rosids</taxon>
        <taxon>fabids</taxon>
        <taxon>Fabales</taxon>
        <taxon>Fabaceae</taxon>
        <taxon>Caesalpinioideae</taxon>
        <taxon>Cassia clade</taxon>
        <taxon>Senna</taxon>
    </lineage>
</organism>
<evidence type="ECO:0000256" key="1">
    <source>
        <dbReference type="SAM" id="MobiDB-lite"/>
    </source>
</evidence>
<accession>A0A835CL89</accession>
<feature type="region of interest" description="Disordered" evidence="1">
    <location>
        <begin position="1"/>
        <end position="27"/>
    </location>
</feature>
<proteinExistence type="predicted"/>
<name>A0A835CL89_9FABA</name>
<reference evidence="2" key="1">
    <citation type="submission" date="2020-09" db="EMBL/GenBank/DDBJ databases">
        <title>Genome-Enabled Discovery of Anthraquinone Biosynthesis in Senna tora.</title>
        <authorList>
            <person name="Kang S.-H."/>
            <person name="Pandey R.P."/>
            <person name="Lee C.-M."/>
            <person name="Sim J.-S."/>
            <person name="Jeong J.-T."/>
            <person name="Choi B.-S."/>
            <person name="Jung M."/>
            <person name="Ginzburg D."/>
            <person name="Zhao K."/>
            <person name="Won S.Y."/>
            <person name="Oh T.-J."/>
            <person name="Yu Y."/>
            <person name="Kim N.-H."/>
            <person name="Lee O.R."/>
            <person name="Lee T.-H."/>
            <person name="Bashyal P."/>
            <person name="Kim T.-S."/>
            <person name="Lee W.-H."/>
            <person name="Kawkins C."/>
            <person name="Kim C.-K."/>
            <person name="Kim J.S."/>
            <person name="Ahn B.O."/>
            <person name="Rhee S.Y."/>
            <person name="Sohng J.K."/>
        </authorList>
    </citation>
    <scope>NUCLEOTIDE SEQUENCE</scope>
    <source>
        <tissue evidence="2">Leaf</tissue>
    </source>
</reference>
<dbReference type="Proteomes" id="UP000634136">
    <property type="component" value="Unassembled WGS sequence"/>
</dbReference>
<feature type="compositionally biased region" description="Basic and acidic residues" evidence="1">
    <location>
        <begin position="1"/>
        <end position="12"/>
    </location>
</feature>
<sequence>MEMRRRRSKEETQFSEEETLLVNKSGM</sequence>
<protein>
    <submittedName>
        <fullName evidence="2">Uncharacterized protein</fullName>
    </submittedName>
</protein>